<sequence>MCKIGYSYLNVNFIKIILDKRLTIIYLYYIFKLNIHLTLN</sequence>
<dbReference type="Proteomes" id="UP000007509">
    <property type="component" value="Unassembled WGS sequence"/>
</dbReference>
<protein>
    <submittedName>
        <fullName evidence="1">Uncharacterized protein</fullName>
    </submittedName>
</protein>
<organism evidence="1 2">
    <name type="scientific">Chryseobacterium populi</name>
    <dbReference type="NCBI Taxonomy" id="1144316"/>
    <lineage>
        <taxon>Bacteria</taxon>
        <taxon>Pseudomonadati</taxon>
        <taxon>Bacteroidota</taxon>
        <taxon>Flavobacteriia</taxon>
        <taxon>Flavobacteriales</taxon>
        <taxon>Weeksellaceae</taxon>
        <taxon>Chryseobacterium group</taxon>
        <taxon>Chryseobacterium</taxon>
    </lineage>
</organism>
<dbReference type="EMBL" id="AKJY01000026">
    <property type="protein sequence ID" value="EJL73114.1"/>
    <property type="molecule type" value="Genomic_DNA"/>
</dbReference>
<name>J3CJZ5_9FLAO</name>
<comment type="caution">
    <text evidence="1">The sequence shown here is derived from an EMBL/GenBank/DDBJ whole genome shotgun (WGS) entry which is preliminary data.</text>
</comment>
<gene>
    <name evidence="1" type="ORF">PMI13_01657</name>
</gene>
<reference evidence="1 2" key="1">
    <citation type="journal article" date="2012" name="J. Bacteriol.">
        <title>Twenty-one genome sequences from Pseudomonas species and 19 genome sequences from diverse bacteria isolated from the rhizosphere and endosphere of Populus deltoides.</title>
        <authorList>
            <person name="Brown S.D."/>
            <person name="Utturkar S.M."/>
            <person name="Klingeman D.M."/>
            <person name="Johnson C.M."/>
            <person name="Martin S.L."/>
            <person name="Land M.L."/>
            <person name="Lu T.Y."/>
            <person name="Schadt C.W."/>
            <person name="Doktycz M.J."/>
            <person name="Pelletier D.A."/>
        </authorList>
    </citation>
    <scope>NUCLEOTIDE SEQUENCE [LARGE SCALE GENOMIC DNA]</scope>
    <source>
        <strain evidence="1 2">CF314</strain>
    </source>
</reference>
<accession>J3CJZ5</accession>
<keyword evidence="2" id="KW-1185">Reference proteome</keyword>
<proteinExistence type="predicted"/>
<evidence type="ECO:0000313" key="2">
    <source>
        <dbReference type="Proteomes" id="UP000007509"/>
    </source>
</evidence>
<evidence type="ECO:0000313" key="1">
    <source>
        <dbReference type="EMBL" id="EJL73114.1"/>
    </source>
</evidence>
<dbReference type="AlphaFoldDB" id="J3CJZ5"/>